<dbReference type="AlphaFoldDB" id="A0A9P8WES2"/>
<evidence type="ECO:0000313" key="3">
    <source>
        <dbReference type="Proteomes" id="UP000777438"/>
    </source>
</evidence>
<dbReference type="OrthoDB" id="5236168at2759"/>
<proteinExistence type="predicted"/>
<feature type="compositionally biased region" description="Low complexity" evidence="1">
    <location>
        <begin position="171"/>
        <end position="185"/>
    </location>
</feature>
<accession>A0A9P8WES2</accession>
<sequence>MYYFGKMTSSHQEVVLGRQRSRRRRRRLSNQRIVMAQPQALQQYPARVVYQPVLYNPIGNALPSTLPPVNLPPAQAIQVPQQPVPIVPPFAPYQARTSQQNAWAETPSGHPSHSEFALSPEQPTWLQRFCRAIRIPVGRASTITSTSVSGTPIHSRLRSPVGQPRTRRSSSRSPSMRPQNSPQPQIERDCTVSPVTVLQNHQARETTQSDSDGEQSSRASRTDVATVHSDDFEMPPRAAPDQVEEEHARPPQNATRSYDNKNTNSEGSSVSRPASTNYLPSVSSFRSG</sequence>
<dbReference type="Proteomes" id="UP000777438">
    <property type="component" value="Unassembled WGS sequence"/>
</dbReference>
<organism evidence="2 3">
    <name type="scientific">Thelonectria olida</name>
    <dbReference type="NCBI Taxonomy" id="1576542"/>
    <lineage>
        <taxon>Eukaryota</taxon>
        <taxon>Fungi</taxon>
        <taxon>Dikarya</taxon>
        <taxon>Ascomycota</taxon>
        <taxon>Pezizomycotina</taxon>
        <taxon>Sordariomycetes</taxon>
        <taxon>Hypocreomycetidae</taxon>
        <taxon>Hypocreales</taxon>
        <taxon>Nectriaceae</taxon>
        <taxon>Thelonectria</taxon>
    </lineage>
</organism>
<evidence type="ECO:0000256" key="1">
    <source>
        <dbReference type="SAM" id="MobiDB-lite"/>
    </source>
</evidence>
<evidence type="ECO:0000313" key="2">
    <source>
        <dbReference type="EMBL" id="KAH6897017.1"/>
    </source>
</evidence>
<name>A0A9P8WES2_9HYPO</name>
<gene>
    <name evidence="2" type="ORF">B0T10DRAFT_475755</name>
</gene>
<feature type="region of interest" description="Disordered" evidence="1">
    <location>
        <begin position="144"/>
        <end position="190"/>
    </location>
</feature>
<keyword evidence="3" id="KW-1185">Reference proteome</keyword>
<feature type="compositionally biased region" description="Polar residues" evidence="1">
    <location>
        <begin position="252"/>
        <end position="288"/>
    </location>
</feature>
<feature type="region of interest" description="Disordered" evidence="1">
    <location>
        <begin position="202"/>
        <end position="288"/>
    </location>
</feature>
<dbReference type="EMBL" id="JAGPYM010000003">
    <property type="protein sequence ID" value="KAH6897017.1"/>
    <property type="molecule type" value="Genomic_DNA"/>
</dbReference>
<protein>
    <submittedName>
        <fullName evidence="2">Uncharacterized protein</fullName>
    </submittedName>
</protein>
<comment type="caution">
    <text evidence="2">The sequence shown here is derived from an EMBL/GenBank/DDBJ whole genome shotgun (WGS) entry which is preliminary data.</text>
</comment>
<reference evidence="2 3" key="1">
    <citation type="journal article" date="2021" name="Nat. Commun.">
        <title>Genetic determinants of endophytism in the Arabidopsis root mycobiome.</title>
        <authorList>
            <person name="Mesny F."/>
            <person name="Miyauchi S."/>
            <person name="Thiergart T."/>
            <person name="Pickel B."/>
            <person name="Atanasova L."/>
            <person name="Karlsson M."/>
            <person name="Huettel B."/>
            <person name="Barry K.W."/>
            <person name="Haridas S."/>
            <person name="Chen C."/>
            <person name="Bauer D."/>
            <person name="Andreopoulos W."/>
            <person name="Pangilinan J."/>
            <person name="LaButti K."/>
            <person name="Riley R."/>
            <person name="Lipzen A."/>
            <person name="Clum A."/>
            <person name="Drula E."/>
            <person name="Henrissat B."/>
            <person name="Kohler A."/>
            <person name="Grigoriev I.V."/>
            <person name="Martin F.M."/>
            <person name="Hacquard S."/>
        </authorList>
    </citation>
    <scope>NUCLEOTIDE SEQUENCE [LARGE SCALE GENOMIC DNA]</scope>
    <source>
        <strain evidence="2 3">MPI-CAGE-CH-0241</strain>
    </source>
</reference>
<feature type="compositionally biased region" description="Polar residues" evidence="1">
    <location>
        <begin position="202"/>
        <end position="219"/>
    </location>
</feature>